<name>A0A937FD46_9CLOT</name>
<comment type="caution">
    <text evidence="2">The sequence shown here is derived from an EMBL/GenBank/DDBJ whole genome shotgun (WGS) entry which is preliminary data.</text>
</comment>
<organism evidence="2 3">
    <name type="scientific">Clostridium paridis</name>
    <dbReference type="NCBI Taxonomy" id="2803863"/>
    <lineage>
        <taxon>Bacteria</taxon>
        <taxon>Bacillati</taxon>
        <taxon>Bacillota</taxon>
        <taxon>Clostridia</taxon>
        <taxon>Eubacteriales</taxon>
        <taxon>Clostridiaceae</taxon>
        <taxon>Clostridium</taxon>
    </lineage>
</organism>
<keyword evidence="3" id="KW-1185">Reference proteome</keyword>
<dbReference type="InterPro" id="IPR012951">
    <property type="entry name" value="BBE"/>
</dbReference>
<sequence length="28" mass="3391">MILYGLGLRRVKEKYDPYNLFDYPQGIK</sequence>
<dbReference type="Pfam" id="PF08031">
    <property type="entry name" value="BBE"/>
    <property type="match status" value="1"/>
</dbReference>
<dbReference type="RefSeq" id="WP_202768092.1">
    <property type="nucleotide sequence ID" value="NZ_JAESWA010000022.1"/>
</dbReference>
<accession>A0A937FD46</accession>
<gene>
    <name evidence="2" type="ORF">JK634_08540</name>
</gene>
<feature type="domain" description="Berberine/berberine-like" evidence="1">
    <location>
        <begin position="8"/>
        <end position="28"/>
    </location>
</feature>
<evidence type="ECO:0000259" key="1">
    <source>
        <dbReference type="Pfam" id="PF08031"/>
    </source>
</evidence>
<reference evidence="2" key="1">
    <citation type="submission" date="2021-01" db="EMBL/GenBank/DDBJ databases">
        <title>Genome public.</title>
        <authorList>
            <person name="Liu C."/>
            <person name="Sun Q."/>
        </authorList>
    </citation>
    <scope>NUCLEOTIDE SEQUENCE</scope>
    <source>
        <strain evidence="2">YIM B02565</strain>
    </source>
</reference>
<evidence type="ECO:0000313" key="2">
    <source>
        <dbReference type="EMBL" id="MBL4931850.1"/>
    </source>
</evidence>
<dbReference type="GO" id="GO:0016491">
    <property type="term" value="F:oxidoreductase activity"/>
    <property type="evidence" value="ECO:0007669"/>
    <property type="project" value="InterPro"/>
</dbReference>
<dbReference type="AlphaFoldDB" id="A0A937FD46"/>
<dbReference type="GO" id="GO:0050660">
    <property type="term" value="F:flavin adenine dinucleotide binding"/>
    <property type="evidence" value="ECO:0007669"/>
    <property type="project" value="InterPro"/>
</dbReference>
<dbReference type="Proteomes" id="UP000623681">
    <property type="component" value="Unassembled WGS sequence"/>
</dbReference>
<protein>
    <submittedName>
        <fullName evidence="2">BBE domain-containing protein</fullName>
    </submittedName>
</protein>
<dbReference type="EMBL" id="JAESWA010000022">
    <property type="protein sequence ID" value="MBL4931850.1"/>
    <property type="molecule type" value="Genomic_DNA"/>
</dbReference>
<evidence type="ECO:0000313" key="3">
    <source>
        <dbReference type="Proteomes" id="UP000623681"/>
    </source>
</evidence>
<proteinExistence type="predicted"/>